<organism evidence="1 2">
    <name type="scientific">Owenia fusiformis</name>
    <name type="common">Polychaete worm</name>
    <dbReference type="NCBI Taxonomy" id="6347"/>
    <lineage>
        <taxon>Eukaryota</taxon>
        <taxon>Metazoa</taxon>
        <taxon>Spiralia</taxon>
        <taxon>Lophotrochozoa</taxon>
        <taxon>Annelida</taxon>
        <taxon>Polychaeta</taxon>
        <taxon>Sedentaria</taxon>
        <taxon>Canalipalpata</taxon>
        <taxon>Sabellida</taxon>
        <taxon>Oweniida</taxon>
        <taxon>Oweniidae</taxon>
        <taxon>Owenia</taxon>
    </lineage>
</organism>
<name>A0A8J1TPY4_OWEFU</name>
<evidence type="ECO:0000313" key="2">
    <source>
        <dbReference type="Proteomes" id="UP000749559"/>
    </source>
</evidence>
<keyword evidence="2" id="KW-1185">Reference proteome</keyword>
<accession>A0A8J1TPY4</accession>
<evidence type="ECO:0000313" key="1">
    <source>
        <dbReference type="EMBL" id="CAH1775876.1"/>
    </source>
</evidence>
<dbReference type="EMBL" id="CAIIXF020000001">
    <property type="protein sequence ID" value="CAH1775876.1"/>
    <property type="molecule type" value="Genomic_DNA"/>
</dbReference>
<dbReference type="AlphaFoldDB" id="A0A8J1TPY4"/>
<sequence length="175" mass="20118">MDAKLVIFGVVISITIQVIAGDETKWNPLRNTYYKCSSTGNVCYNSGQCCDGLICAEQFGNRIRTNPETPGMCIREKEVDHCRSDEECPQDYICSVVDVRGLVRSKEVITRCEIDSFNIKKIHLRGEGDQCLDSLDCEPGLCCQDVRRWRQPLRRICDQKRRFTKCVTENDVRKR</sequence>
<protein>
    <submittedName>
        <fullName evidence="1">Uncharacterized protein</fullName>
    </submittedName>
</protein>
<reference evidence="1" key="1">
    <citation type="submission" date="2022-03" db="EMBL/GenBank/DDBJ databases">
        <authorList>
            <person name="Martin C."/>
        </authorList>
    </citation>
    <scope>NUCLEOTIDE SEQUENCE</scope>
</reference>
<gene>
    <name evidence="1" type="ORF">OFUS_LOCUS3120</name>
</gene>
<comment type="caution">
    <text evidence="1">The sequence shown here is derived from an EMBL/GenBank/DDBJ whole genome shotgun (WGS) entry which is preliminary data.</text>
</comment>
<dbReference type="OrthoDB" id="10515046at2759"/>
<dbReference type="Proteomes" id="UP000749559">
    <property type="component" value="Unassembled WGS sequence"/>
</dbReference>
<proteinExistence type="predicted"/>